<feature type="transmembrane region" description="Helical" evidence="10">
    <location>
        <begin position="47"/>
        <end position="72"/>
    </location>
</feature>
<proteinExistence type="inferred from homology"/>
<comment type="subcellular location">
    <subcellularLocation>
        <location evidence="1">Cell inner membrane</location>
        <topology evidence="1">Multi-pass membrane protein</topology>
    </subcellularLocation>
</comment>
<comment type="similarity">
    <text evidence="2">Belongs to the dicarboxylate/amino acid:cation symporter (DAACS) (TC 2.A.23) family.</text>
</comment>
<feature type="transmembrane region" description="Helical" evidence="10">
    <location>
        <begin position="7"/>
        <end position="27"/>
    </location>
</feature>
<evidence type="ECO:0000256" key="3">
    <source>
        <dbReference type="ARBA" id="ARBA00022448"/>
    </source>
</evidence>
<dbReference type="GO" id="GO:0005886">
    <property type="term" value="C:plasma membrane"/>
    <property type="evidence" value="ECO:0007669"/>
    <property type="project" value="UniProtKB-SubCell"/>
</dbReference>
<dbReference type="PRINTS" id="PR00173">
    <property type="entry name" value="EDTRNSPORT"/>
</dbReference>
<keyword evidence="4" id="KW-1003">Cell membrane</keyword>
<dbReference type="InterPro" id="IPR001991">
    <property type="entry name" value="Na-dicarboxylate_symporter"/>
</dbReference>
<evidence type="ECO:0000256" key="10">
    <source>
        <dbReference type="SAM" id="Phobius"/>
    </source>
</evidence>
<keyword evidence="8 10" id="KW-0472">Membrane</keyword>
<dbReference type="Gene3D" id="1.10.3860.10">
    <property type="entry name" value="Sodium:dicarboxylate symporter"/>
    <property type="match status" value="1"/>
</dbReference>
<feature type="compositionally biased region" description="Basic and acidic residues" evidence="9">
    <location>
        <begin position="431"/>
        <end position="448"/>
    </location>
</feature>
<evidence type="ECO:0000256" key="2">
    <source>
        <dbReference type="ARBA" id="ARBA00006148"/>
    </source>
</evidence>
<dbReference type="Proteomes" id="UP000197097">
    <property type="component" value="Unassembled WGS sequence"/>
</dbReference>
<gene>
    <name evidence="11" type="ORF">CDQ91_12045</name>
</gene>
<dbReference type="GO" id="GO:0006835">
    <property type="term" value="P:dicarboxylic acid transport"/>
    <property type="evidence" value="ECO:0007669"/>
    <property type="project" value="TreeGrafter"/>
</dbReference>
<dbReference type="RefSeq" id="WP_088472997.1">
    <property type="nucleotide sequence ID" value="NZ_NISJ01000006.1"/>
</dbReference>
<protein>
    <submittedName>
        <fullName evidence="11">Dicarboxylate/amino acid:cation symporter</fullName>
    </submittedName>
</protein>
<evidence type="ECO:0000256" key="4">
    <source>
        <dbReference type="ARBA" id="ARBA00022475"/>
    </source>
</evidence>
<keyword evidence="6" id="KW-0769">Symport</keyword>
<reference evidence="11 12" key="1">
    <citation type="journal article" date="2002" name="Int. J. Syst. Evol. Microbiol.">
        <title>Sphingopyxis witflariensis sp. nov., isolated from activated sludge.</title>
        <authorList>
            <person name="Kampfer P."/>
            <person name="Witzenberger R."/>
            <person name="Denner E.B."/>
            <person name="Busse H.J."/>
            <person name="Neef A."/>
        </authorList>
    </citation>
    <scope>NUCLEOTIDE SEQUENCE [LARGE SCALE GENOMIC DNA]</scope>
    <source>
        <strain evidence="11 12">DSM 14551</strain>
    </source>
</reference>
<dbReference type="AlphaFoldDB" id="A0A246JUQ7"/>
<dbReference type="GO" id="GO:0015293">
    <property type="term" value="F:symporter activity"/>
    <property type="evidence" value="ECO:0007669"/>
    <property type="project" value="UniProtKB-KW"/>
</dbReference>
<dbReference type="InterPro" id="IPR036458">
    <property type="entry name" value="Na:dicarbo_symporter_sf"/>
</dbReference>
<dbReference type="SUPFAM" id="SSF118215">
    <property type="entry name" value="Proton glutamate symport protein"/>
    <property type="match status" value="1"/>
</dbReference>
<comment type="caution">
    <text evidence="11">The sequence shown here is derived from an EMBL/GenBank/DDBJ whole genome shotgun (WGS) entry which is preliminary data.</text>
</comment>
<evidence type="ECO:0000256" key="6">
    <source>
        <dbReference type="ARBA" id="ARBA00022847"/>
    </source>
</evidence>
<feature type="transmembrane region" description="Helical" evidence="10">
    <location>
        <begin position="312"/>
        <end position="338"/>
    </location>
</feature>
<feature type="transmembrane region" description="Helical" evidence="10">
    <location>
        <begin position="189"/>
        <end position="215"/>
    </location>
</feature>
<dbReference type="FunFam" id="1.10.3860.10:FF:000001">
    <property type="entry name" value="C4-dicarboxylate transport protein"/>
    <property type="match status" value="1"/>
</dbReference>
<accession>A0A246JUQ7</accession>
<evidence type="ECO:0000313" key="11">
    <source>
        <dbReference type="EMBL" id="OWQ96246.1"/>
    </source>
</evidence>
<dbReference type="OrthoDB" id="9766690at2"/>
<keyword evidence="7 10" id="KW-1133">Transmembrane helix</keyword>
<organism evidence="11 12">
    <name type="scientific">Sphingopyxis witflariensis</name>
    <dbReference type="NCBI Taxonomy" id="173675"/>
    <lineage>
        <taxon>Bacteria</taxon>
        <taxon>Pseudomonadati</taxon>
        <taxon>Pseudomonadota</taxon>
        <taxon>Alphaproteobacteria</taxon>
        <taxon>Sphingomonadales</taxon>
        <taxon>Sphingomonadaceae</taxon>
        <taxon>Sphingopyxis</taxon>
    </lineage>
</organism>
<keyword evidence="5 10" id="KW-0812">Transmembrane</keyword>
<evidence type="ECO:0000256" key="7">
    <source>
        <dbReference type="ARBA" id="ARBA00022989"/>
    </source>
</evidence>
<name>A0A246JUQ7_9SPHN</name>
<feature type="transmembrane region" description="Helical" evidence="10">
    <location>
        <begin position="350"/>
        <end position="373"/>
    </location>
</feature>
<dbReference type="PANTHER" id="PTHR42865">
    <property type="entry name" value="PROTON/GLUTAMATE-ASPARTATE SYMPORTER"/>
    <property type="match status" value="1"/>
</dbReference>
<keyword evidence="3" id="KW-0813">Transport</keyword>
<feature type="region of interest" description="Disordered" evidence="9">
    <location>
        <begin position="409"/>
        <end position="448"/>
    </location>
</feature>
<sequence length="448" mass="47569">MAKRLTLFILIGMVIGIITGAIAHAQIGADKAAATQIAGYFRILPDVFLHLIKMIIAPLVLATIVAGIANMGDSAALGRIGAKSLFWFIGASFMSITLGLLLVNFLQPGVGLDLTPTAEVGELKTGALNLRDFILHIFPESIFGAMAANDILQILVFSVFAGVGLSALGERAAPLVHAVDLLGELMLQITNYVMLFAPFAVFGALAGVITVNGLGILLDFLRLILEFYLGLALLWIILFSLGAIFLGKRILTLARYIVEPLLLAFSTASSEAALPKLFEQLDRFGVPRRISGFVLPLGYSFNLDGSMMYMSFATLFIAQAYGIDLSIGTQILILLTLMVTSKGIAGVPRASLVVITATLTQFGLPVEGVALILGIDQFLDMGRSATNVVGNAVATSVIAKWEGMLEAPEPADADWPHAPAHTPHHGTQGLDLRDDMAGDETKPAVDKA</sequence>
<evidence type="ECO:0000256" key="1">
    <source>
        <dbReference type="ARBA" id="ARBA00004429"/>
    </source>
</evidence>
<feature type="transmembrane region" description="Helical" evidence="10">
    <location>
        <begin position="151"/>
        <end position="168"/>
    </location>
</feature>
<evidence type="ECO:0000313" key="12">
    <source>
        <dbReference type="Proteomes" id="UP000197097"/>
    </source>
</evidence>
<dbReference type="PANTHER" id="PTHR42865:SF7">
    <property type="entry name" value="PROTON_GLUTAMATE-ASPARTATE SYMPORTER"/>
    <property type="match status" value="1"/>
</dbReference>
<evidence type="ECO:0000256" key="5">
    <source>
        <dbReference type="ARBA" id="ARBA00022692"/>
    </source>
</evidence>
<evidence type="ECO:0000256" key="9">
    <source>
        <dbReference type="SAM" id="MobiDB-lite"/>
    </source>
</evidence>
<evidence type="ECO:0000256" key="8">
    <source>
        <dbReference type="ARBA" id="ARBA00023136"/>
    </source>
</evidence>
<dbReference type="Pfam" id="PF00375">
    <property type="entry name" value="SDF"/>
    <property type="match status" value="1"/>
</dbReference>
<keyword evidence="12" id="KW-1185">Reference proteome</keyword>
<feature type="transmembrane region" description="Helical" evidence="10">
    <location>
        <begin position="227"/>
        <end position="246"/>
    </location>
</feature>
<feature type="transmembrane region" description="Helical" evidence="10">
    <location>
        <begin position="84"/>
        <end position="106"/>
    </location>
</feature>
<dbReference type="EMBL" id="NISJ01000006">
    <property type="protein sequence ID" value="OWQ96246.1"/>
    <property type="molecule type" value="Genomic_DNA"/>
</dbReference>